<dbReference type="PANTHER" id="PTHR10584:SF166">
    <property type="entry name" value="RIBOKINASE"/>
    <property type="match status" value="1"/>
</dbReference>
<dbReference type="AlphaFoldDB" id="A0A371PJM5"/>
<dbReference type="HAMAP" id="MF_01987">
    <property type="entry name" value="Ribokinase"/>
    <property type="match status" value="1"/>
</dbReference>
<dbReference type="CDD" id="cd01174">
    <property type="entry name" value="ribokinase"/>
    <property type="match status" value="1"/>
</dbReference>
<feature type="domain" description="Carbohydrate kinase PfkB" evidence="13">
    <location>
        <begin position="1"/>
        <end position="292"/>
    </location>
</feature>
<dbReference type="OrthoDB" id="9775849at2"/>
<dbReference type="SUPFAM" id="SSF53613">
    <property type="entry name" value="Ribokinase-like"/>
    <property type="match status" value="1"/>
</dbReference>
<feature type="binding site" evidence="12">
    <location>
        <position position="250"/>
    </location>
    <ligand>
        <name>substrate</name>
    </ligand>
</feature>
<keyword evidence="6 12" id="KW-0547">Nucleotide-binding</keyword>
<comment type="subunit">
    <text evidence="12">Homodimer.</text>
</comment>
<evidence type="ECO:0000313" key="14">
    <source>
        <dbReference type="EMBL" id="REK75869.1"/>
    </source>
</evidence>
<evidence type="ECO:0000259" key="13">
    <source>
        <dbReference type="Pfam" id="PF00294"/>
    </source>
</evidence>
<dbReference type="GO" id="GO:0005524">
    <property type="term" value="F:ATP binding"/>
    <property type="evidence" value="ECO:0007669"/>
    <property type="project" value="UniProtKB-UniRule"/>
</dbReference>
<reference evidence="14 15" key="1">
    <citation type="submission" date="2018-08" db="EMBL/GenBank/DDBJ databases">
        <title>Paenibacillus sp. M4BSY-1, whole genome shotgun sequence.</title>
        <authorList>
            <person name="Tuo L."/>
        </authorList>
    </citation>
    <scope>NUCLEOTIDE SEQUENCE [LARGE SCALE GENOMIC DNA]</scope>
    <source>
        <strain evidence="14 15">M4BSY-1</strain>
    </source>
</reference>
<keyword evidence="8 12" id="KW-0067">ATP-binding</keyword>
<evidence type="ECO:0000256" key="8">
    <source>
        <dbReference type="ARBA" id="ARBA00022840"/>
    </source>
</evidence>
<comment type="activity regulation">
    <text evidence="12">Activated by a monovalent cation that binds near, but not in, the active site. The most likely occupant of the site in vivo is potassium. Ion binding induces a conformational change that may alter substrate affinity.</text>
</comment>
<keyword evidence="15" id="KW-1185">Reference proteome</keyword>
<dbReference type="RefSeq" id="WP_116042407.1">
    <property type="nucleotide sequence ID" value="NZ_QUBQ01000001.1"/>
</dbReference>
<evidence type="ECO:0000256" key="11">
    <source>
        <dbReference type="ARBA" id="ARBA00023277"/>
    </source>
</evidence>
<keyword evidence="10 12" id="KW-0630">Potassium</keyword>
<comment type="cofactor">
    <cofactor evidence="12">
        <name>Mg(2+)</name>
        <dbReference type="ChEBI" id="CHEBI:18420"/>
    </cofactor>
    <text evidence="12">Requires a divalent cation, most likely magnesium in vivo, as an electrophilic catalyst to aid phosphoryl group transfer. It is the chelate of the metal and the nucleotide that is the actual substrate.</text>
</comment>
<evidence type="ECO:0000256" key="7">
    <source>
        <dbReference type="ARBA" id="ARBA00022777"/>
    </source>
</evidence>
<dbReference type="GO" id="GO:0004747">
    <property type="term" value="F:ribokinase activity"/>
    <property type="evidence" value="ECO:0007669"/>
    <property type="project" value="UniProtKB-UniRule"/>
</dbReference>
<evidence type="ECO:0000256" key="5">
    <source>
        <dbReference type="ARBA" id="ARBA00022723"/>
    </source>
</evidence>
<evidence type="ECO:0000256" key="1">
    <source>
        <dbReference type="ARBA" id="ARBA00005380"/>
    </source>
</evidence>
<evidence type="ECO:0000256" key="3">
    <source>
        <dbReference type="ARBA" id="ARBA00016943"/>
    </source>
</evidence>
<comment type="caution">
    <text evidence="12">Lacks conserved residue(s) required for the propagation of feature annotation.</text>
</comment>
<evidence type="ECO:0000256" key="6">
    <source>
        <dbReference type="ARBA" id="ARBA00022741"/>
    </source>
</evidence>
<dbReference type="InterPro" id="IPR002173">
    <property type="entry name" value="Carboh/pur_kinase_PfkB_CS"/>
</dbReference>
<feature type="binding site" evidence="12">
    <location>
        <position position="244"/>
    </location>
    <ligand>
        <name>K(+)</name>
        <dbReference type="ChEBI" id="CHEBI:29103"/>
    </ligand>
</feature>
<evidence type="ECO:0000313" key="15">
    <source>
        <dbReference type="Proteomes" id="UP000261905"/>
    </source>
</evidence>
<dbReference type="Proteomes" id="UP000261905">
    <property type="component" value="Unassembled WGS sequence"/>
</dbReference>
<feature type="binding site" evidence="12">
    <location>
        <position position="181"/>
    </location>
    <ligand>
        <name>ATP</name>
        <dbReference type="ChEBI" id="CHEBI:30616"/>
    </ligand>
</feature>
<protein>
    <recommendedName>
        <fullName evidence="3 12">Ribokinase</fullName>
        <shortName evidence="12">RK</shortName>
        <ecNumber evidence="2 12">2.7.1.15</ecNumber>
    </recommendedName>
</protein>
<feature type="binding site" evidence="12">
    <location>
        <position position="289"/>
    </location>
    <ligand>
        <name>K(+)</name>
        <dbReference type="ChEBI" id="CHEBI:29103"/>
    </ligand>
</feature>
<feature type="binding site" evidence="12">
    <location>
        <position position="246"/>
    </location>
    <ligand>
        <name>K(+)</name>
        <dbReference type="ChEBI" id="CHEBI:29103"/>
    </ligand>
</feature>
<keyword evidence="9 12" id="KW-0460">Magnesium</keyword>
<dbReference type="Gene3D" id="3.40.1190.20">
    <property type="match status" value="1"/>
</dbReference>
<comment type="function">
    <text evidence="12">Catalyzes the phosphorylation of ribose at O-5 in a reaction requiring ATP and magnesium. The resulting D-ribose-5-phosphate can then be used either for sythesis of nucleotides, histidine, and tryptophan, or as a component of the pentose phosphate pathway.</text>
</comment>
<feature type="binding site" evidence="12">
    <location>
        <position position="137"/>
    </location>
    <ligand>
        <name>substrate</name>
    </ligand>
</feature>
<feature type="binding site" evidence="12">
    <location>
        <position position="285"/>
    </location>
    <ligand>
        <name>K(+)</name>
        <dbReference type="ChEBI" id="CHEBI:29103"/>
    </ligand>
</feature>
<proteinExistence type="inferred from homology"/>
<feature type="active site" description="Proton acceptor" evidence="12">
    <location>
        <position position="250"/>
    </location>
</feature>
<dbReference type="PRINTS" id="PR00990">
    <property type="entry name" value="RIBOKINASE"/>
</dbReference>
<evidence type="ECO:0000256" key="9">
    <source>
        <dbReference type="ARBA" id="ARBA00022842"/>
    </source>
</evidence>
<feature type="binding site" evidence="12">
    <location>
        <position position="280"/>
    </location>
    <ligand>
        <name>K(+)</name>
        <dbReference type="ChEBI" id="CHEBI:29103"/>
    </ligand>
</feature>
<dbReference type="EMBL" id="QUBQ01000001">
    <property type="protein sequence ID" value="REK75869.1"/>
    <property type="molecule type" value="Genomic_DNA"/>
</dbReference>
<dbReference type="EC" id="2.7.1.15" evidence="2 12"/>
<name>A0A371PJM5_9BACL</name>
<keyword evidence="5 12" id="KW-0479">Metal-binding</keyword>
<comment type="pathway">
    <text evidence="12">Carbohydrate metabolism; D-ribose degradation; D-ribose 5-phosphate from beta-D-ribopyranose: step 2/2.</text>
</comment>
<dbReference type="InterPro" id="IPR011611">
    <property type="entry name" value="PfkB_dom"/>
</dbReference>
<feature type="binding site" evidence="12">
    <location>
        <begin position="39"/>
        <end position="43"/>
    </location>
    <ligand>
        <name>substrate</name>
    </ligand>
</feature>
<dbReference type="GO" id="GO:0005737">
    <property type="term" value="C:cytoplasm"/>
    <property type="evidence" value="ECO:0007669"/>
    <property type="project" value="UniProtKB-SubCell"/>
</dbReference>
<comment type="catalytic activity">
    <reaction evidence="12">
        <text>D-ribose + ATP = D-ribose 5-phosphate + ADP + H(+)</text>
        <dbReference type="Rhea" id="RHEA:13697"/>
        <dbReference type="ChEBI" id="CHEBI:15378"/>
        <dbReference type="ChEBI" id="CHEBI:30616"/>
        <dbReference type="ChEBI" id="CHEBI:47013"/>
        <dbReference type="ChEBI" id="CHEBI:78346"/>
        <dbReference type="ChEBI" id="CHEBI:456216"/>
        <dbReference type="EC" id="2.7.1.15"/>
    </reaction>
</comment>
<comment type="subcellular location">
    <subcellularLocation>
        <location evidence="12">Cytoplasm</location>
    </subcellularLocation>
</comment>
<comment type="caution">
    <text evidence="14">The sequence shown here is derived from an EMBL/GenBank/DDBJ whole genome shotgun (WGS) entry which is preliminary data.</text>
</comment>
<evidence type="ECO:0000256" key="4">
    <source>
        <dbReference type="ARBA" id="ARBA00022679"/>
    </source>
</evidence>
<accession>A0A371PJM5</accession>
<dbReference type="GO" id="GO:0019303">
    <property type="term" value="P:D-ribose catabolic process"/>
    <property type="evidence" value="ECO:0007669"/>
    <property type="project" value="UniProtKB-UniRule"/>
</dbReference>
<dbReference type="GO" id="GO:0046872">
    <property type="term" value="F:metal ion binding"/>
    <property type="evidence" value="ECO:0007669"/>
    <property type="project" value="UniProtKB-KW"/>
</dbReference>
<feature type="binding site" evidence="12">
    <location>
        <begin position="217"/>
        <end position="222"/>
    </location>
    <ligand>
        <name>ATP</name>
        <dbReference type="ChEBI" id="CHEBI:30616"/>
    </ligand>
</feature>
<keyword evidence="7 12" id="KW-0418">Kinase</keyword>
<dbReference type="PANTHER" id="PTHR10584">
    <property type="entry name" value="SUGAR KINASE"/>
    <property type="match status" value="1"/>
</dbReference>
<evidence type="ECO:0000256" key="2">
    <source>
        <dbReference type="ARBA" id="ARBA00012035"/>
    </source>
</evidence>
<keyword evidence="4 12" id="KW-0808">Transferase</keyword>
<comment type="similarity">
    <text evidence="1">Belongs to the carbohydrate kinase pfkB family.</text>
</comment>
<sequence length="306" mass="32078">MSSILVAGSLNMDVVNRVSEFPVPGETITGRGTAYHPGGKGANQAVAAVRSGSTVTMAGAVGLDANGQTLVESLKNSGIRTNGIIKNEALTGMAFITVNDSGENTIVLSPGSNGAFAPDDIREEIIQEADIVLLQNEIPWITNFAIMKRSVAYGSKVIYNPAPAHRVDPTVLSWIDTLILNETEAAVTTGLNIGNHQEAELAADQLITQGVKNVIITLGGNGSYYASHSGESLHMPSFKVEAVDTTAAGDTFIGAYASALHSGQSRLVALRFATAAAAIAVTRHGAQHSVPHKYEIETFLENHTSV</sequence>
<keyword evidence="11 12" id="KW-0119">Carbohydrate metabolism</keyword>
<dbReference type="UniPathway" id="UPA00916">
    <property type="reaction ID" value="UER00889"/>
</dbReference>
<dbReference type="NCBIfam" id="TIGR02152">
    <property type="entry name" value="D_ribokin_bact"/>
    <property type="match status" value="1"/>
</dbReference>
<gene>
    <name evidence="12 14" type="primary">rbsK</name>
    <name evidence="14" type="ORF">DX130_01980</name>
</gene>
<feature type="binding site" evidence="12">
    <location>
        <position position="283"/>
    </location>
    <ligand>
        <name>K(+)</name>
        <dbReference type="ChEBI" id="CHEBI:29103"/>
    </ligand>
</feature>
<dbReference type="InterPro" id="IPR029056">
    <property type="entry name" value="Ribokinase-like"/>
</dbReference>
<evidence type="ECO:0000256" key="10">
    <source>
        <dbReference type="ARBA" id="ARBA00022958"/>
    </source>
</evidence>
<evidence type="ECO:0000256" key="12">
    <source>
        <dbReference type="HAMAP-Rule" id="MF_01987"/>
    </source>
</evidence>
<dbReference type="InterPro" id="IPR002139">
    <property type="entry name" value="Ribo/fructo_kinase"/>
</dbReference>
<dbReference type="Pfam" id="PF00294">
    <property type="entry name" value="PfkB"/>
    <property type="match status" value="1"/>
</dbReference>
<organism evidence="14 15">
    <name type="scientific">Paenibacillus paeoniae</name>
    <dbReference type="NCBI Taxonomy" id="2292705"/>
    <lineage>
        <taxon>Bacteria</taxon>
        <taxon>Bacillati</taxon>
        <taxon>Bacillota</taxon>
        <taxon>Bacilli</taxon>
        <taxon>Bacillales</taxon>
        <taxon>Paenibacillaceae</taxon>
        <taxon>Paenibacillus</taxon>
    </lineage>
</organism>
<feature type="binding site" evidence="12">
    <location>
        <begin position="11"/>
        <end position="13"/>
    </location>
    <ligand>
        <name>substrate</name>
    </ligand>
</feature>
<keyword evidence="12" id="KW-0963">Cytoplasm</keyword>
<dbReference type="InterPro" id="IPR011877">
    <property type="entry name" value="Ribokinase"/>
</dbReference>
<dbReference type="PROSITE" id="PS00584">
    <property type="entry name" value="PFKB_KINASES_2"/>
    <property type="match status" value="1"/>
</dbReference>
<feature type="binding site" evidence="12">
    <location>
        <begin position="249"/>
        <end position="250"/>
    </location>
    <ligand>
        <name>ATP</name>
        <dbReference type="ChEBI" id="CHEBI:30616"/>
    </ligand>
</feature>
<comment type="similarity">
    <text evidence="12">Belongs to the carbohydrate kinase PfkB family. Ribokinase subfamily.</text>
</comment>